<name>A0A495EDD5_9FLAO</name>
<dbReference type="RefSeq" id="WP_121064094.1">
    <property type="nucleotide sequence ID" value="NZ_RBIQ01000007.1"/>
</dbReference>
<gene>
    <name evidence="1" type="ORF">CLV91_0749</name>
</gene>
<dbReference type="EMBL" id="RBIQ01000007">
    <property type="protein sequence ID" value="RKR14671.1"/>
    <property type="molecule type" value="Genomic_DNA"/>
</dbReference>
<evidence type="ECO:0000313" key="2">
    <source>
        <dbReference type="Proteomes" id="UP000269412"/>
    </source>
</evidence>
<protein>
    <submittedName>
        <fullName evidence="1">Uncharacterized protein</fullName>
    </submittedName>
</protein>
<dbReference type="Proteomes" id="UP000269412">
    <property type="component" value="Unassembled WGS sequence"/>
</dbReference>
<dbReference type="AlphaFoldDB" id="A0A495EDD5"/>
<dbReference type="OrthoDB" id="1160164at2"/>
<proteinExistence type="predicted"/>
<accession>A0A495EDD5</accession>
<sequence>MKKTLLSFFGITAIIMLNACNSRKKGKSDIEVIFTPDTLNVGYTYWWPESGPFIGECSTELSLVFRGIVTELDEPTEEAGPLYTSQNGIIRIEQVYKIKDLGTNKYTNQNYFKSDCFNGLDLKIGDAVLVTCYDYEEDYTIPGNKSILKISGIEDSIITSIKKFIDKDQNPIKIRKDLKTWKKHKLDIALEKQIHCKKEMLKNN</sequence>
<organism evidence="1 2">
    <name type="scientific">Maribacter vaceletii</name>
    <dbReference type="NCBI Taxonomy" id="1206816"/>
    <lineage>
        <taxon>Bacteria</taxon>
        <taxon>Pseudomonadati</taxon>
        <taxon>Bacteroidota</taxon>
        <taxon>Flavobacteriia</taxon>
        <taxon>Flavobacteriales</taxon>
        <taxon>Flavobacteriaceae</taxon>
        <taxon>Maribacter</taxon>
    </lineage>
</organism>
<comment type="caution">
    <text evidence="1">The sequence shown here is derived from an EMBL/GenBank/DDBJ whole genome shotgun (WGS) entry which is preliminary data.</text>
</comment>
<evidence type="ECO:0000313" key="1">
    <source>
        <dbReference type="EMBL" id="RKR14671.1"/>
    </source>
</evidence>
<reference evidence="1 2" key="1">
    <citation type="submission" date="2018-10" db="EMBL/GenBank/DDBJ databases">
        <title>Genomic Encyclopedia of Archaeal and Bacterial Type Strains, Phase II (KMG-II): from individual species to whole genera.</title>
        <authorList>
            <person name="Goeker M."/>
        </authorList>
    </citation>
    <scope>NUCLEOTIDE SEQUENCE [LARGE SCALE GENOMIC DNA]</scope>
    <source>
        <strain evidence="1 2">DSM 25230</strain>
    </source>
</reference>
<keyword evidence="2" id="KW-1185">Reference proteome</keyword>